<evidence type="ECO:0000259" key="3">
    <source>
        <dbReference type="Pfam" id="PF02449"/>
    </source>
</evidence>
<reference evidence="4" key="1">
    <citation type="journal article" date="2014" name="Front. Microbiol.">
        <title>High frequency of phylogenetically diverse reductive dehalogenase-homologous genes in deep subseafloor sedimentary metagenomes.</title>
        <authorList>
            <person name="Kawai M."/>
            <person name="Futagami T."/>
            <person name="Toyoda A."/>
            <person name="Takaki Y."/>
            <person name="Nishi S."/>
            <person name="Hori S."/>
            <person name="Arai W."/>
            <person name="Tsubouchi T."/>
            <person name="Morono Y."/>
            <person name="Uchiyama I."/>
            <person name="Ito T."/>
            <person name="Fujiyama A."/>
            <person name="Inagaki F."/>
            <person name="Takami H."/>
        </authorList>
    </citation>
    <scope>NUCLEOTIDE SEQUENCE</scope>
    <source>
        <strain evidence="4">Expedition CK06-06</strain>
    </source>
</reference>
<dbReference type="PANTHER" id="PTHR36447">
    <property type="entry name" value="BETA-GALACTOSIDASE GANA"/>
    <property type="match status" value="1"/>
</dbReference>
<dbReference type="InterPro" id="IPR017853">
    <property type="entry name" value="GH"/>
</dbReference>
<feature type="domain" description="Glycoside hydrolase family 42 N-terminal" evidence="3">
    <location>
        <begin position="79"/>
        <end position="179"/>
    </location>
</feature>
<keyword evidence="1" id="KW-0378">Hydrolase</keyword>
<sequence>RYDYHKTPIWELYQKDPKSHRVFNGGWCGHIIKDKWSIGGYGDEKGVCVISLDYPPMLEAVRKSIVAKARQFKKSDRAKKAKILSMDWEFTYQNYDEPSAKKWRNWLRSKYDAIDKLNKVWKTNFKNFSGITLPSVHWNQEQNPAKYYDFGEFNLWRLTDYMLWARRVIEKECPGWPMTVGGGQPFGAEFAMQGIDGEYLRQRGVVDVFLSETGSRSWGTAVDFDLQHSMDPEVMIHDPEYHSTGGFMPLMFFHGASSVDFYNWD</sequence>
<dbReference type="EMBL" id="BARS01027570">
    <property type="protein sequence ID" value="GAF99811.1"/>
    <property type="molecule type" value="Genomic_DNA"/>
</dbReference>
<dbReference type="AlphaFoldDB" id="X0UKJ5"/>
<dbReference type="GO" id="GO:0009341">
    <property type="term" value="C:beta-galactosidase complex"/>
    <property type="evidence" value="ECO:0007669"/>
    <property type="project" value="InterPro"/>
</dbReference>
<evidence type="ECO:0000256" key="1">
    <source>
        <dbReference type="ARBA" id="ARBA00022801"/>
    </source>
</evidence>
<evidence type="ECO:0000256" key="2">
    <source>
        <dbReference type="ARBA" id="ARBA00023295"/>
    </source>
</evidence>
<dbReference type="InterPro" id="IPR003476">
    <property type="entry name" value="Glyco_hydro_42"/>
</dbReference>
<dbReference type="GO" id="GO:0005975">
    <property type="term" value="P:carbohydrate metabolic process"/>
    <property type="evidence" value="ECO:0007669"/>
    <property type="project" value="InterPro"/>
</dbReference>
<keyword evidence="2" id="KW-0326">Glycosidase</keyword>
<protein>
    <recommendedName>
        <fullName evidence="3">Glycoside hydrolase family 42 N-terminal domain-containing protein</fullName>
    </recommendedName>
</protein>
<dbReference type="GO" id="GO:0004565">
    <property type="term" value="F:beta-galactosidase activity"/>
    <property type="evidence" value="ECO:0007669"/>
    <property type="project" value="InterPro"/>
</dbReference>
<evidence type="ECO:0000313" key="4">
    <source>
        <dbReference type="EMBL" id="GAF99811.1"/>
    </source>
</evidence>
<dbReference type="Pfam" id="PF02449">
    <property type="entry name" value="Glyco_hydro_42"/>
    <property type="match status" value="1"/>
</dbReference>
<dbReference type="PANTHER" id="PTHR36447:SF1">
    <property type="entry name" value="BETA-GALACTOSIDASE GANA"/>
    <property type="match status" value="1"/>
</dbReference>
<dbReference type="SUPFAM" id="SSF51445">
    <property type="entry name" value="(Trans)glycosidases"/>
    <property type="match status" value="1"/>
</dbReference>
<accession>X0UKJ5</accession>
<gene>
    <name evidence="4" type="ORF">S01H1_43285</name>
</gene>
<name>X0UKJ5_9ZZZZ</name>
<proteinExistence type="predicted"/>
<feature type="non-terminal residue" evidence="4">
    <location>
        <position position="265"/>
    </location>
</feature>
<feature type="non-terminal residue" evidence="4">
    <location>
        <position position="1"/>
    </location>
</feature>
<dbReference type="Gene3D" id="3.20.20.80">
    <property type="entry name" value="Glycosidases"/>
    <property type="match status" value="1"/>
</dbReference>
<organism evidence="4">
    <name type="scientific">marine sediment metagenome</name>
    <dbReference type="NCBI Taxonomy" id="412755"/>
    <lineage>
        <taxon>unclassified sequences</taxon>
        <taxon>metagenomes</taxon>
        <taxon>ecological metagenomes</taxon>
    </lineage>
</organism>
<dbReference type="InterPro" id="IPR013529">
    <property type="entry name" value="Glyco_hydro_42_N"/>
</dbReference>
<comment type="caution">
    <text evidence="4">The sequence shown here is derived from an EMBL/GenBank/DDBJ whole genome shotgun (WGS) entry which is preliminary data.</text>
</comment>